<keyword evidence="1" id="KW-0812">Transmembrane</keyword>
<feature type="transmembrane region" description="Helical" evidence="1">
    <location>
        <begin position="120"/>
        <end position="139"/>
    </location>
</feature>
<feature type="transmembrane region" description="Helical" evidence="1">
    <location>
        <begin position="17"/>
        <end position="39"/>
    </location>
</feature>
<feature type="transmembrane region" description="Helical" evidence="1">
    <location>
        <begin position="281"/>
        <end position="301"/>
    </location>
</feature>
<dbReference type="HOGENOM" id="CLU_001265_59_7_2"/>
<dbReference type="Proteomes" id="UP000066529">
    <property type="component" value="Chromosome"/>
</dbReference>
<accession>A0A0E3N9C7</accession>
<dbReference type="KEGG" id="mthr:MSTHT_1512"/>
<keyword evidence="1" id="KW-0472">Membrane</keyword>
<dbReference type="GeneID" id="41603136"/>
<dbReference type="InterPro" id="IPR036259">
    <property type="entry name" value="MFS_trans_sf"/>
</dbReference>
<dbReference type="Gene3D" id="1.20.1250.20">
    <property type="entry name" value="MFS general substrate transporter like domains"/>
    <property type="match status" value="2"/>
</dbReference>
<reference evidence="3 4" key="1">
    <citation type="submission" date="2014-07" db="EMBL/GenBank/DDBJ databases">
        <title>Methanogenic archaea and the global carbon cycle.</title>
        <authorList>
            <person name="Henriksen J.R."/>
            <person name="Luke J."/>
            <person name="Reinhart S."/>
            <person name="Benedict M.N."/>
            <person name="Youngblut N.D."/>
            <person name="Metcalf M.E."/>
            <person name="Whitaker R.J."/>
            <person name="Metcalf W.W."/>
        </authorList>
    </citation>
    <scope>NUCLEOTIDE SEQUENCE [LARGE SCALE GENOMIC DNA]</scope>
    <source>
        <strain evidence="4">ATCC 43570 / DSM 1825 / OCM 12 / VKM B-1830 / TM-1</strain>
    </source>
</reference>
<protein>
    <submittedName>
        <fullName evidence="3">Oxalate/formate antiporter (OxlT-2)</fullName>
    </submittedName>
</protein>
<feature type="transmembrane region" description="Helical" evidence="1">
    <location>
        <begin position="95"/>
        <end position="114"/>
    </location>
</feature>
<evidence type="ECO:0000256" key="1">
    <source>
        <dbReference type="SAM" id="Phobius"/>
    </source>
</evidence>
<dbReference type="GO" id="GO:0022857">
    <property type="term" value="F:transmembrane transporter activity"/>
    <property type="evidence" value="ECO:0007669"/>
    <property type="project" value="InterPro"/>
</dbReference>
<feature type="transmembrane region" description="Helical" evidence="1">
    <location>
        <begin position="400"/>
        <end position="422"/>
    </location>
</feature>
<feature type="transmembrane region" description="Helical" evidence="1">
    <location>
        <begin position="151"/>
        <end position="172"/>
    </location>
</feature>
<dbReference type="SUPFAM" id="SSF103473">
    <property type="entry name" value="MFS general substrate transporter"/>
    <property type="match status" value="1"/>
</dbReference>
<feature type="transmembrane region" description="Helical" evidence="1">
    <location>
        <begin position="240"/>
        <end position="261"/>
    </location>
</feature>
<evidence type="ECO:0000313" key="3">
    <source>
        <dbReference type="EMBL" id="AKB13270.1"/>
    </source>
</evidence>
<feature type="transmembrane region" description="Helical" evidence="1">
    <location>
        <begin position="184"/>
        <end position="205"/>
    </location>
</feature>
<proteinExistence type="predicted"/>
<dbReference type="RefSeq" id="WP_048167320.1">
    <property type="nucleotide sequence ID" value="NZ_CP009501.1"/>
</dbReference>
<feature type="transmembrane region" description="Helical" evidence="1">
    <location>
        <begin position="337"/>
        <end position="361"/>
    </location>
</feature>
<dbReference type="PANTHER" id="PTHR11360">
    <property type="entry name" value="MONOCARBOXYLATE TRANSPORTER"/>
    <property type="match status" value="1"/>
</dbReference>
<dbReference type="STRING" id="523844.MSTHT_1512"/>
<dbReference type="InterPro" id="IPR011701">
    <property type="entry name" value="MFS"/>
</dbReference>
<organism evidence="3 4">
    <name type="scientific">Methanosarcina thermophila (strain ATCC 43570 / DSM 1825 / OCM 12 / VKM B-1830 / TM-1)</name>
    <dbReference type="NCBI Taxonomy" id="523844"/>
    <lineage>
        <taxon>Archaea</taxon>
        <taxon>Methanobacteriati</taxon>
        <taxon>Methanobacteriota</taxon>
        <taxon>Stenosarchaea group</taxon>
        <taxon>Methanomicrobia</taxon>
        <taxon>Methanosarcinales</taxon>
        <taxon>Methanosarcinaceae</taxon>
        <taxon>Methanosarcina</taxon>
    </lineage>
</organism>
<dbReference type="InterPro" id="IPR050327">
    <property type="entry name" value="Proton-linked_MCT"/>
</dbReference>
<dbReference type="PROSITE" id="PS50850">
    <property type="entry name" value="MFS"/>
    <property type="match status" value="1"/>
</dbReference>
<dbReference type="EMBL" id="CP009501">
    <property type="protein sequence ID" value="AKB13270.1"/>
    <property type="molecule type" value="Genomic_DNA"/>
</dbReference>
<keyword evidence="1" id="KW-1133">Transmembrane helix</keyword>
<sequence length="444" mass="46526">MADDVKVLGMPAESGRWILVIIGTIIELCLGAVYAYSVLSVPLRKIFTDPVSAGGFGLTVSAIEMQLPYIVSLAMFAVTMPLVGRYIESMGPRKVGMIGGVIVGLGWILASFATSPISLAILYGFVAGTGVGIAYGCPITTSARWFPDKRGLAVGLTLLGFGFSAFVTGKAADILTANFGIFNTFRLLGIGFLALIVILSMFLVFPPAGWCPRGWTQPAPIGGISKVDFTREEMIRTKTFIGLWVCYTIGALAGLMAIGVAKPAGMEVAGNAGIDELTAGVLMTNLILPFAICNAGGRPLFGTLTDKLTPSRAAILSYVLIIIASLLVYLNPASVNMYAIAFSLLWLCLGGWLAIAPAATASYFGTKDYARNYGLIFTAYGVGAIIGNLMAGAAKDILGGYINVFPYVAVLSVLGIIVAFVLMRPPAIAAPKTAPASEKKESAI</sequence>
<gene>
    <name evidence="3" type="ORF">MSTHT_1512</name>
</gene>
<dbReference type="PANTHER" id="PTHR11360:SF304">
    <property type="entry name" value="MFS DOMAIN-CONTAINING PROTEIN"/>
    <property type="match status" value="1"/>
</dbReference>
<dbReference type="InterPro" id="IPR020846">
    <property type="entry name" value="MFS_dom"/>
</dbReference>
<feature type="transmembrane region" description="Helical" evidence="1">
    <location>
        <begin position="69"/>
        <end position="88"/>
    </location>
</feature>
<evidence type="ECO:0000259" key="2">
    <source>
        <dbReference type="PROSITE" id="PS50850"/>
    </source>
</evidence>
<dbReference type="AlphaFoldDB" id="A0A0E3N9C7"/>
<name>A0A0E3N9C7_METTT</name>
<dbReference type="PATRIC" id="fig|523844.20.peg.1888"/>
<feature type="domain" description="Major facilitator superfamily (MFS) profile" evidence="2">
    <location>
        <begin position="24"/>
        <end position="427"/>
    </location>
</feature>
<dbReference type="CDD" id="cd17353">
    <property type="entry name" value="MFS_OFA_like"/>
    <property type="match status" value="1"/>
</dbReference>
<dbReference type="Pfam" id="PF07690">
    <property type="entry name" value="MFS_1"/>
    <property type="match status" value="1"/>
</dbReference>
<feature type="transmembrane region" description="Helical" evidence="1">
    <location>
        <begin position="373"/>
        <end position="394"/>
    </location>
</feature>
<evidence type="ECO:0000313" key="4">
    <source>
        <dbReference type="Proteomes" id="UP000066529"/>
    </source>
</evidence>
<feature type="transmembrane region" description="Helical" evidence="1">
    <location>
        <begin position="313"/>
        <end position="331"/>
    </location>
</feature>
<dbReference type="OrthoDB" id="359492at2157"/>